<evidence type="ECO:0000256" key="1">
    <source>
        <dbReference type="ARBA" id="ARBA00022679"/>
    </source>
</evidence>
<name>A0ABT2X1F7_9RHOB</name>
<dbReference type="SUPFAM" id="SSF55729">
    <property type="entry name" value="Acyl-CoA N-acyltransferases (Nat)"/>
    <property type="match status" value="1"/>
</dbReference>
<feature type="domain" description="N-acetyltransferase" evidence="3">
    <location>
        <begin position="6"/>
        <end position="193"/>
    </location>
</feature>
<dbReference type="EMBL" id="JAOVQO010000002">
    <property type="protein sequence ID" value="MCU9846847.1"/>
    <property type="molecule type" value="Genomic_DNA"/>
</dbReference>
<keyword evidence="1" id="KW-0808">Transferase</keyword>
<organism evidence="4 5">
    <name type="scientific">Albidovulum salinarum</name>
    <dbReference type="NCBI Taxonomy" id="2984153"/>
    <lineage>
        <taxon>Bacteria</taxon>
        <taxon>Pseudomonadati</taxon>
        <taxon>Pseudomonadota</taxon>
        <taxon>Alphaproteobacteria</taxon>
        <taxon>Rhodobacterales</taxon>
        <taxon>Paracoccaceae</taxon>
        <taxon>Albidovulum</taxon>
    </lineage>
</organism>
<gene>
    <name evidence="4" type="ORF">OEZ60_02415</name>
</gene>
<dbReference type="Proteomes" id="UP001209535">
    <property type="component" value="Unassembled WGS sequence"/>
</dbReference>
<dbReference type="PROSITE" id="PS51186">
    <property type="entry name" value="GNAT"/>
    <property type="match status" value="1"/>
</dbReference>
<protein>
    <submittedName>
        <fullName evidence="4">GNAT family N-acetyltransferase</fullName>
    </submittedName>
</protein>
<dbReference type="Pfam" id="PF00583">
    <property type="entry name" value="Acetyltransf_1"/>
    <property type="match status" value="1"/>
</dbReference>
<comment type="caution">
    <text evidence="4">The sequence shown here is derived from an EMBL/GenBank/DDBJ whole genome shotgun (WGS) entry which is preliminary data.</text>
</comment>
<dbReference type="InterPro" id="IPR016181">
    <property type="entry name" value="Acyl_CoA_acyltransferase"/>
</dbReference>
<accession>A0ABT2X1F7</accession>
<dbReference type="InterPro" id="IPR000182">
    <property type="entry name" value="GNAT_dom"/>
</dbReference>
<dbReference type="RefSeq" id="WP_263332862.1">
    <property type="nucleotide sequence ID" value="NZ_JAOVQO010000002.1"/>
</dbReference>
<sequence>MTRPDLTIRKACAADAGFIAEMVNQAGEGIALHFWSMTAPVASAAIEVGIARAAGETAAISYRNAWIAEIGGEAAGCLIAHRQPETLPPPDPETPPLFRPLDSLEAEAPDTGYVHVLATAPAFQGRGIGTRLLDFAERYAGPRGMSLIVADANEGARRLYERAGYRVAARRAMVKDGWAGAGREWLLMVKPADHARNG</sequence>
<evidence type="ECO:0000256" key="2">
    <source>
        <dbReference type="ARBA" id="ARBA00023315"/>
    </source>
</evidence>
<dbReference type="PANTHER" id="PTHR43877">
    <property type="entry name" value="AMINOALKYLPHOSPHONATE N-ACETYLTRANSFERASE-RELATED-RELATED"/>
    <property type="match status" value="1"/>
</dbReference>
<keyword evidence="5" id="KW-1185">Reference proteome</keyword>
<evidence type="ECO:0000259" key="3">
    <source>
        <dbReference type="PROSITE" id="PS51186"/>
    </source>
</evidence>
<proteinExistence type="predicted"/>
<dbReference type="Gene3D" id="3.40.630.30">
    <property type="match status" value="1"/>
</dbReference>
<evidence type="ECO:0000313" key="5">
    <source>
        <dbReference type="Proteomes" id="UP001209535"/>
    </source>
</evidence>
<evidence type="ECO:0000313" key="4">
    <source>
        <dbReference type="EMBL" id="MCU9846847.1"/>
    </source>
</evidence>
<reference evidence="4 5" key="1">
    <citation type="submission" date="2022-10" db="EMBL/GenBank/DDBJ databases">
        <title>Defluviimonas sp. nov., isolated from ocean surface sediments.</title>
        <authorList>
            <person name="He W."/>
            <person name="Wang L."/>
            <person name="Zhang D.-F."/>
        </authorList>
    </citation>
    <scope>NUCLEOTIDE SEQUENCE [LARGE SCALE GENOMIC DNA]</scope>
    <source>
        <strain evidence="4 5">WL0024</strain>
    </source>
</reference>
<dbReference type="CDD" id="cd04301">
    <property type="entry name" value="NAT_SF"/>
    <property type="match status" value="1"/>
</dbReference>
<keyword evidence="2" id="KW-0012">Acyltransferase</keyword>
<dbReference type="InterPro" id="IPR050832">
    <property type="entry name" value="Bact_Acetyltransf"/>
</dbReference>